<proteinExistence type="predicted"/>
<dbReference type="Pfam" id="PF22564">
    <property type="entry name" value="HAAS"/>
    <property type="match status" value="1"/>
</dbReference>
<dbReference type="AlphaFoldDB" id="A0A839RTD7"/>
<feature type="transmembrane region" description="Helical" evidence="1">
    <location>
        <begin position="274"/>
        <end position="298"/>
    </location>
</feature>
<keyword evidence="1" id="KW-1133">Transmembrane helix</keyword>
<dbReference type="Proteomes" id="UP000567922">
    <property type="component" value="Unassembled WGS sequence"/>
</dbReference>
<name>A0A839RTD7_9ACTN</name>
<evidence type="ECO:0000256" key="1">
    <source>
        <dbReference type="SAM" id="Phobius"/>
    </source>
</evidence>
<keyword evidence="1" id="KW-0812">Transmembrane</keyword>
<feature type="transmembrane region" description="Helical" evidence="1">
    <location>
        <begin position="87"/>
        <end position="107"/>
    </location>
</feature>
<evidence type="ECO:0000313" key="3">
    <source>
        <dbReference type="Proteomes" id="UP000567922"/>
    </source>
</evidence>
<feature type="transmembrane region" description="Helical" evidence="1">
    <location>
        <begin position="203"/>
        <end position="223"/>
    </location>
</feature>
<accession>A0A839RTD7</accession>
<comment type="caution">
    <text evidence="2">The sequence shown here is derived from an EMBL/GenBank/DDBJ whole genome shotgun (WGS) entry which is preliminary data.</text>
</comment>
<dbReference type="EMBL" id="JACHWS010000004">
    <property type="protein sequence ID" value="MBB3039478.1"/>
    <property type="molecule type" value="Genomic_DNA"/>
</dbReference>
<feature type="transmembrane region" description="Helical" evidence="1">
    <location>
        <begin position="172"/>
        <end position="191"/>
    </location>
</feature>
<reference evidence="2 3" key="1">
    <citation type="submission" date="2020-08" db="EMBL/GenBank/DDBJ databases">
        <title>Sequencing the genomes of 1000 actinobacteria strains.</title>
        <authorList>
            <person name="Klenk H.-P."/>
        </authorList>
    </citation>
    <scope>NUCLEOTIDE SEQUENCE [LARGE SCALE GENOMIC DNA]</scope>
    <source>
        <strain evidence="2 3">DSM 45258</strain>
    </source>
</reference>
<keyword evidence="3" id="KW-1185">Reference proteome</keyword>
<feature type="transmembrane region" description="Helical" evidence="1">
    <location>
        <begin position="113"/>
        <end position="141"/>
    </location>
</feature>
<evidence type="ECO:0000313" key="2">
    <source>
        <dbReference type="EMBL" id="MBB3039478.1"/>
    </source>
</evidence>
<sequence>MGSPSEQYIAAVLQRLPRTLRPEVEAELRATIADMIADRGAADPGEAERNALNQLGDPAGVAAEYTGAAQHLIGPAMYPDYVRLLKVLVPVVLPVVALIIALPRVVIDDGEPLQVIGATLLGTFFIGVQLVFWTTVVFAIAERTGGRHRHFRTSWSPDDLSRESLTSSRPDAVISLVAVVLLLGFLPWQHFFSVVPILDPYLWRGWLPAIGVLFAGVLIIDVYRIKHGQWTLRMAALAIMLDLAIFGVLVWAAMASPIVSPAFLAALGGSPAEFNQWIVVGIFAVYLIGDIVACAAAVNSKTTTVSSGALSTQE</sequence>
<dbReference type="RefSeq" id="WP_064438479.1">
    <property type="nucleotide sequence ID" value="NZ_BDDI01000001.1"/>
</dbReference>
<keyword evidence="1" id="KW-0472">Membrane</keyword>
<protein>
    <submittedName>
        <fullName evidence="2">Uncharacterized protein</fullName>
    </submittedName>
</protein>
<gene>
    <name evidence="2" type="ORF">FHU29_003966</name>
</gene>
<dbReference type="OrthoDB" id="3171769at2"/>
<organism evidence="2 3">
    <name type="scientific">Hoyosella altamirensis</name>
    <dbReference type="NCBI Taxonomy" id="616997"/>
    <lineage>
        <taxon>Bacteria</taxon>
        <taxon>Bacillati</taxon>
        <taxon>Actinomycetota</taxon>
        <taxon>Actinomycetes</taxon>
        <taxon>Mycobacteriales</taxon>
        <taxon>Hoyosellaceae</taxon>
        <taxon>Hoyosella</taxon>
    </lineage>
</organism>